<reference evidence="2 3" key="1">
    <citation type="submission" date="2014-11" db="EMBL/GenBank/DDBJ databases">
        <title>Genetic blueprint of the zoonotic pathogen Toxocara canis.</title>
        <authorList>
            <person name="Zhu X.-Q."/>
            <person name="Korhonen P.K."/>
            <person name="Cai H."/>
            <person name="Young N.D."/>
            <person name="Nejsum P."/>
            <person name="von Samson-Himmelstjerna G."/>
            <person name="Boag P.R."/>
            <person name="Tan P."/>
            <person name="Li Q."/>
            <person name="Min J."/>
            <person name="Yang Y."/>
            <person name="Wang X."/>
            <person name="Fang X."/>
            <person name="Hall R.S."/>
            <person name="Hofmann A."/>
            <person name="Sternberg P.W."/>
            <person name="Jex A.R."/>
            <person name="Gasser R.B."/>
        </authorList>
    </citation>
    <scope>NUCLEOTIDE SEQUENCE [LARGE SCALE GENOMIC DNA]</scope>
    <source>
        <strain evidence="2">PN_DK_2014</strain>
    </source>
</reference>
<sequence length="552" mass="60392">MAGGGTNELAQRAEQVQPQKENEDDAPTMMETLTLCKPFRMRIKKKSLKVIYIEPGCQSINKAAVGDTIIAIDGKPVNKWEEVDAAMRQPTTKANVTFRRRAFSICLSKGTTVETLAIKNDLKVMRAIQLYSVRLVVNNFEEEIDEESELLGLQIAYDAKERLQIVRTTQDSLAGVHLRSSDIIREVDGHAVASKTMLNYWIMEGIEKRGSVCLSVEAAVDNDEEESEDMPEDVVEIAKKQLQVHRSLTAEKVAPPMRPILRKGRDSSGSSSAERAPSIQISNSTVEIPILQVHRSLTAEKVAPPMRPILRKGRDSSGSSSAERAPSIQISNSTVEIPILQVHRSLTAEKVAPPMRPILRKGRDSSGSSSAERAPSIQISNSTVEIPILQVHRSLTAEKVAPPMRPILRKGRDSSGSSSAERAPSIQISNSTVEIPILQVHRSLTAEKVAPPMRPILRKGRDSSGSSSAERAPSIQISNSTVEIPILQVHRSLTAEKVAPPMRPILRKGRDSSGSSSAERAPSIQISNSTVEIPIASDFDAKTLKRVKKGQH</sequence>
<evidence type="ECO:0000313" key="2">
    <source>
        <dbReference type="EMBL" id="KHN88455.1"/>
    </source>
</evidence>
<organism evidence="2 3">
    <name type="scientific">Toxocara canis</name>
    <name type="common">Canine roundworm</name>
    <dbReference type="NCBI Taxonomy" id="6265"/>
    <lineage>
        <taxon>Eukaryota</taxon>
        <taxon>Metazoa</taxon>
        <taxon>Ecdysozoa</taxon>
        <taxon>Nematoda</taxon>
        <taxon>Chromadorea</taxon>
        <taxon>Rhabditida</taxon>
        <taxon>Spirurina</taxon>
        <taxon>Ascaridomorpha</taxon>
        <taxon>Ascaridoidea</taxon>
        <taxon>Toxocaridae</taxon>
        <taxon>Toxocara</taxon>
    </lineage>
</organism>
<dbReference type="SUPFAM" id="SSF50156">
    <property type="entry name" value="PDZ domain-like"/>
    <property type="match status" value="1"/>
</dbReference>
<name>A0A0B2W599_TOXCA</name>
<feature type="region of interest" description="Disordered" evidence="1">
    <location>
        <begin position="455"/>
        <end position="475"/>
    </location>
</feature>
<protein>
    <recommendedName>
        <fullName evidence="4">PDZ domain-containing protein</fullName>
    </recommendedName>
</protein>
<feature type="region of interest" description="Disordered" evidence="1">
    <location>
        <begin position="253"/>
        <end position="279"/>
    </location>
</feature>
<dbReference type="Proteomes" id="UP000031036">
    <property type="component" value="Unassembled WGS sequence"/>
</dbReference>
<evidence type="ECO:0000313" key="3">
    <source>
        <dbReference type="Proteomes" id="UP000031036"/>
    </source>
</evidence>
<feature type="region of interest" description="Disordered" evidence="1">
    <location>
        <begin position="357"/>
        <end position="377"/>
    </location>
</feature>
<dbReference type="PANTHER" id="PTHR31327:SF3">
    <property type="entry name" value="PDZ DOMAIN-CONTAINING PROTEIN"/>
    <property type="match status" value="1"/>
</dbReference>
<dbReference type="InterPro" id="IPR036034">
    <property type="entry name" value="PDZ_sf"/>
</dbReference>
<accession>A0A0B2W599</accession>
<comment type="caution">
    <text evidence="2">The sequence shown here is derived from an EMBL/GenBank/DDBJ whole genome shotgun (WGS) entry which is preliminary data.</text>
</comment>
<dbReference type="OrthoDB" id="4217619at2759"/>
<feature type="region of interest" description="Disordered" evidence="1">
    <location>
        <begin position="305"/>
        <end position="329"/>
    </location>
</feature>
<proteinExistence type="predicted"/>
<feature type="region of interest" description="Disordered" evidence="1">
    <location>
        <begin position="406"/>
        <end position="426"/>
    </location>
</feature>
<dbReference type="EMBL" id="JPKZ01000231">
    <property type="protein sequence ID" value="KHN88455.1"/>
    <property type="molecule type" value="Genomic_DNA"/>
</dbReference>
<keyword evidence="3" id="KW-1185">Reference proteome</keyword>
<evidence type="ECO:0008006" key="4">
    <source>
        <dbReference type="Google" id="ProtNLM"/>
    </source>
</evidence>
<feature type="region of interest" description="Disordered" evidence="1">
    <location>
        <begin position="500"/>
        <end position="529"/>
    </location>
</feature>
<dbReference type="AlphaFoldDB" id="A0A0B2W599"/>
<feature type="region of interest" description="Disordered" evidence="1">
    <location>
        <begin position="1"/>
        <end position="27"/>
    </location>
</feature>
<gene>
    <name evidence="2" type="ORF">Tcan_11834</name>
</gene>
<dbReference type="PANTHER" id="PTHR31327">
    <property type="entry name" value="SPERM MEIOSIS PDZ DOMAIN CONTAINING PROTEINS-RELATED"/>
    <property type="match status" value="1"/>
</dbReference>
<evidence type="ECO:0000256" key="1">
    <source>
        <dbReference type="SAM" id="MobiDB-lite"/>
    </source>
</evidence>
<dbReference type="InterPro" id="IPR040264">
    <property type="entry name" value="T15H9.4-like"/>
</dbReference>